<dbReference type="GO" id="GO:0005840">
    <property type="term" value="C:ribosome"/>
    <property type="evidence" value="ECO:0007669"/>
    <property type="project" value="UniProtKB-KW"/>
</dbReference>
<comment type="caution">
    <text evidence="6">The sequence shown here is derived from an EMBL/GenBank/DDBJ whole genome shotgun (WGS) entry which is preliminary data.</text>
</comment>
<keyword evidence="2" id="KW-0689">Ribosomal protein</keyword>
<dbReference type="AlphaFoldDB" id="A0AAV1HT24"/>
<keyword evidence="7" id="KW-1185">Reference proteome</keyword>
<evidence type="ECO:0000256" key="4">
    <source>
        <dbReference type="ARBA" id="ARBA00040565"/>
    </source>
</evidence>
<dbReference type="Gene3D" id="3.40.1370.10">
    <property type="match status" value="1"/>
</dbReference>
<dbReference type="EMBL" id="CAUYUE010000002">
    <property type="protein sequence ID" value="CAK0743095.1"/>
    <property type="molecule type" value="Genomic_DNA"/>
</dbReference>
<sequence length="203" mass="22487">MYRPALMLSLLGRSGARVIRHLTNLKNFDPASARSIPSLQHIACPPEGEGYHCFSSQVWHGTRSPTPPDVSIPLRNWQNDTVGDFILPGSIFNVPVRKDILQRVVRWQMAKRQQGTHKTKTRSEVRGGGRKPHPQKGTGQARSGSIRAAQAKASEGRLTVLDTLALEGFKTRDLDERLDVLYKDSPRRSILMIDSAKDGVDGG</sequence>
<dbReference type="Pfam" id="PF00573">
    <property type="entry name" value="Ribosomal_L4"/>
    <property type="match status" value="1"/>
</dbReference>
<accession>A0AAV1HT24</accession>
<organism evidence="6 7">
    <name type="scientific">Coccomyxa viridis</name>
    <dbReference type="NCBI Taxonomy" id="1274662"/>
    <lineage>
        <taxon>Eukaryota</taxon>
        <taxon>Viridiplantae</taxon>
        <taxon>Chlorophyta</taxon>
        <taxon>core chlorophytes</taxon>
        <taxon>Trebouxiophyceae</taxon>
        <taxon>Trebouxiophyceae incertae sedis</taxon>
        <taxon>Coccomyxaceae</taxon>
        <taxon>Coccomyxa</taxon>
    </lineage>
</organism>
<name>A0AAV1HT24_9CHLO</name>
<feature type="region of interest" description="Disordered" evidence="5">
    <location>
        <begin position="110"/>
        <end position="152"/>
    </location>
</feature>
<evidence type="ECO:0000313" key="7">
    <source>
        <dbReference type="Proteomes" id="UP001314263"/>
    </source>
</evidence>
<dbReference type="Proteomes" id="UP001314263">
    <property type="component" value="Unassembled WGS sequence"/>
</dbReference>
<gene>
    <name evidence="6" type="ORF">CVIRNUC_001443</name>
</gene>
<dbReference type="InterPro" id="IPR002136">
    <property type="entry name" value="Ribosomal_uL4"/>
</dbReference>
<keyword evidence="3" id="KW-0687">Ribonucleoprotein</keyword>
<dbReference type="InterPro" id="IPR013005">
    <property type="entry name" value="Ribosomal_uL4-like"/>
</dbReference>
<dbReference type="GO" id="GO:0003735">
    <property type="term" value="F:structural constituent of ribosome"/>
    <property type="evidence" value="ECO:0007669"/>
    <property type="project" value="InterPro"/>
</dbReference>
<dbReference type="GO" id="GO:1990904">
    <property type="term" value="C:ribonucleoprotein complex"/>
    <property type="evidence" value="ECO:0007669"/>
    <property type="project" value="UniProtKB-KW"/>
</dbReference>
<evidence type="ECO:0000313" key="6">
    <source>
        <dbReference type="EMBL" id="CAK0743095.1"/>
    </source>
</evidence>
<evidence type="ECO:0000256" key="5">
    <source>
        <dbReference type="SAM" id="MobiDB-lite"/>
    </source>
</evidence>
<dbReference type="PANTHER" id="PTHR10746:SF6">
    <property type="entry name" value="LARGE RIBOSOMAL SUBUNIT PROTEIN UL4M"/>
    <property type="match status" value="1"/>
</dbReference>
<protein>
    <recommendedName>
        <fullName evidence="4">Large ribosomal subunit protein uL4m</fullName>
    </recommendedName>
</protein>
<dbReference type="InterPro" id="IPR023574">
    <property type="entry name" value="Ribosomal_uL4_dom_sf"/>
</dbReference>
<evidence type="ECO:0000256" key="1">
    <source>
        <dbReference type="ARBA" id="ARBA00010528"/>
    </source>
</evidence>
<comment type="similarity">
    <text evidence="1">Belongs to the universal ribosomal protein uL4 family.</text>
</comment>
<dbReference type="SUPFAM" id="SSF52166">
    <property type="entry name" value="Ribosomal protein L4"/>
    <property type="match status" value="1"/>
</dbReference>
<evidence type="ECO:0000256" key="2">
    <source>
        <dbReference type="ARBA" id="ARBA00022980"/>
    </source>
</evidence>
<reference evidence="6 7" key="1">
    <citation type="submission" date="2023-10" db="EMBL/GenBank/DDBJ databases">
        <authorList>
            <person name="Maclean D."/>
            <person name="Macfadyen A."/>
        </authorList>
    </citation>
    <scope>NUCLEOTIDE SEQUENCE [LARGE SCALE GENOMIC DNA]</scope>
</reference>
<dbReference type="GO" id="GO:0006412">
    <property type="term" value="P:translation"/>
    <property type="evidence" value="ECO:0007669"/>
    <property type="project" value="InterPro"/>
</dbReference>
<evidence type="ECO:0000256" key="3">
    <source>
        <dbReference type="ARBA" id="ARBA00023274"/>
    </source>
</evidence>
<proteinExistence type="inferred from homology"/>
<dbReference type="PANTHER" id="PTHR10746">
    <property type="entry name" value="50S RIBOSOMAL PROTEIN L4"/>
    <property type="match status" value="1"/>
</dbReference>